<dbReference type="GeneTree" id="ENSGT01050000244857"/>
<dbReference type="AlphaFoldDB" id="H2Z5A6"/>
<reference evidence="2" key="3">
    <citation type="submission" date="2025-09" db="UniProtKB">
        <authorList>
            <consortium name="Ensembl"/>
        </authorList>
    </citation>
    <scope>IDENTIFICATION</scope>
</reference>
<keyword evidence="1" id="KW-0472">Membrane</keyword>
<name>H2Z5A6_CIOSA</name>
<keyword evidence="3" id="KW-1185">Reference proteome</keyword>
<dbReference type="Proteomes" id="UP000007875">
    <property type="component" value="Unassembled WGS sequence"/>
</dbReference>
<organism evidence="2 3">
    <name type="scientific">Ciona savignyi</name>
    <name type="common">Pacific transparent sea squirt</name>
    <dbReference type="NCBI Taxonomy" id="51511"/>
    <lineage>
        <taxon>Eukaryota</taxon>
        <taxon>Metazoa</taxon>
        <taxon>Chordata</taxon>
        <taxon>Tunicata</taxon>
        <taxon>Ascidiacea</taxon>
        <taxon>Phlebobranchia</taxon>
        <taxon>Cionidae</taxon>
        <taxon>Ciona</taxon>
    </lineage>
</organism>
<dbReference type="HOGENOM" id="CLU_1800785_0_0_1"/>
<keyword evidence="1" id="KW-1133">Transmembrane helix</keyword>
<sequence length="144" mass="16486">MVSCRELLTCGTRQGISKFMMVMRRLKIISNVRPFLPVIIGLSLGFSMSIVRMPILHEDCVFVSEEHIDRKLNSLNAPKDIKFSPENGLPNLEFKAMSKEEAVAYRKDREYAPAVYDSLEDFEPRIITDPELKPKVDINLEANK</sequence>
<accession>H2Z5A6</accession>
<evidence type="ECO:0000313" key="3">
    <source>
        <dbReference type="Proteomes" id="UP000007875"/>
    </source>
</evidence>
<dbReference type="Ensembl" id="ENSCSAVT00000012917.1">
    <property type="protein sequence ID" value="ENSCSAVP00000012768.1"/>
    <property type="gene ID" value="ENSCSAVG00000007499.1"/>
</dbReference>
<protein>
    <submittedName>
        <fullName evidence="2">Uncharacterized protein</fullName>
    </submittedName>
</protein>
<feature type="transmembrane region" description="Helical" evidence="1">
    <location>
        <begin position="34"/>
        <end position="55"/>
    </location>
</feature>
<proteinExistence type="predicted"/>
<reference evidence="2" key="2">
    <citation type="submission" date="2025-08" db="UniProtKB">
        <authorList>
            <consortium name="Ensembl"/>
        </authorList>
    </citation>
    <scope>IDENTIFICATION</scope>
</reference>
<reference evidence="3" key="1">
    <citation type="submission" date="2003-08" db="EMBL/GenBank/DDBJ databases">
        <authorList>
            <person name="Birren B."/>
            <person name="Nusbaum C."/>
            <person name="Abebe A."/>
            <person name="Abouelleil A."/>
            <person name="Adekoya E."/>
            <person name="Ait-zahra M."/>
            <person name="Allen N."/>
            <person name="Allen T."/>
            <person name="An P."/>
            <person name="Anderson M."/>
            <person name="Anderson S."/>
            <person name="Arachchi H."/>
            <person name="Armbruster J."/>
            <person name="Bachantsang P."/>
            <person name="Baldwin J."/>
            <person name="Barry A."/>
            <person name="Bayul T."/>
            <person name="Blitshsteyn B."/>
            <person name="Bloom T."/>
            <person name="Blye J."/>
            <person name="Boguslavskiy L."/>
            <person name="Borowsky M."/>
            <person name="Boukhgalter B."/>
            <person name="Brunache A."/>
            <person name="Butler J."/>
            <person name="Calixte N."/>
            <person name="Calvo S."/>
            <person name="Camarata J."/>
            <person name="Campo K."/>
            <person name="Chang J."/>
            <person name="Cheshatsang Y."/>
            <person name="Citroen M."/>
            <person name="Collymore A."/>
            <person name="Considine T."/>
            <person name="Cook A."/>
            <person name="Cooke P."/>
            <person name="Corum B."/>
            <person name="Cuomo C."/>
            <person name="David R."/>
            <person name="Dawoe T."/>
            <person name="Degray S."/>
            <person name="Dodge S."/>
            <person name="Dooley K."/>
            <person name="Dorje P."/>
            <person name="Dorjee K."/>
            <person name="Dorris L."/>
            <person name="Duffey N."/>
            <person name="Dupes A."/>
            <person name="Elkins T."/>
            <person name="Engels R."/>
            <person name="Erickson J."/>
            <person name="Farina A."/>
            <person name="Faro S."/>
            <person name="Ferreira P."/>
            <person name="Fischer H."/>
            <person name="Fitzgerald M."/>
            <person name="Foley K."/>
            <person name="Gage D."/>
            <person name="Galagan J."/>
            <person name="Gearin G."/>
            <person name="Gnerre S."/>
            <person name="Gnirke A."/>
            <person name="Goyette A."/>
            <person name="Graham J."/>
            <person name="Grandbois E."/>
            <person name="Gyaltsen K."/>
            <person name="Hafez N."/>
            <person name="Hagopian D."/>
            <person name="Hagos B."/>
            <person name="Hall J."/>
            <person name="Hatcher B."/>
            <person name="Heller A."/>
            <person name="Higgins H."/>
            <person name="Honan T."/>
            <person name="Horn A."/>
            <person name="Houde N."/>
            <person name="Hughes L."/>
            <person name="Hulme W."/>
            <person name="Husby E."/>
            <person name="Iliev I."/>
            <person name="Jaffe D."/>
            <person name="Jones C."/>
            <person name="Kamal M."/>
            <person name="Kamat A."/>
            <person name="Kamvysselis M."/>
            <person name="Karlsson E."/>
            <person name="Kells C."/>
            <person name="Kieu A."/>
            <person name="Kisner P."/>
            <person name="Kodira C."/>
            <person name="Kulbokas E."/>
            <person name="Labutti K."/>
            <person name="Lama D."/>
            <person name="Landers T."/>
            <person name="Leger J."/>
            <person name="Levine S."/>
            <person name="Lewis D."/>
            <person name="Lewis T."/>
            <person name="Lindblad-toh K."/>
            <person name="Liu X."/>
            <person name="Lokyitsang T."/>
            <person name="Lokyitsang Y."/>
            <person name="Lucien O."/>
            <person name="Lui A."/>
            <person name="Ma L.J."/>
            <person name="Mabbitt R."/>
            <person name="Macdonald J."/>
            <person name="Maclean C."/>
            <person name="Major J."/>
            <person name="Manning J."/>
            <person name="Marabella R."/>
            <person name="Maru K."/>
            <person name="Matthews C."/>
            <person name="Mauceli E."/>
            <person name="Mccarthy M."/>
            <person name="Mcdonough S."/>
            <person name="Mcghee T."/>
            <person name="Meldrim J."/>
            <person name="Meneus L."/>
            <person name="Mesirov J."/>
            <person name="Mihalev A."/>
            <person name="Mihova T."/>
            <person name="Mikkelsen T."/>
            <person name="Mlenga V."/>
            <person name="Moru K."/>
            <person name="Mozes J."/>
            <person name="Mulrain L."/>
            <person name="Munson G."/>
            <person name="Naylor J."/>
            <person name="Newes C."/>
            <person name="Nguyen C."/>
            <person name="Nguyen N."/>
            <person name="Nguyen T."/>
            <person name="Nicol R."/>
            <person name="Nielsen C."/>
            <person name="Nizzari M."/>
            <person name="Norbu C."/>
            <person name="Norbu N."/>
            <person name="O'donnell P."/>
            <person name="Okoawo O."/>
            <person name="O'leary S."/>
            <person name="Omotosho B."/>
            <person name="O'neill K."/>
            <person name="Osman S."/>
            <person name="Parker S."/>
            <person name="Perrin D."/>
            <person name="Phunkhang P."/>
            <person name="Piqani B."/>
            <person name="Purcell S."/>
            <person name="Rachupka T."/>
            <person name="Ramasamy U."/>
            <person name="Rameau R."/>
            <person name="Ray V."/>
            <person name="Raymond C."/>
            <person name="Retta R."/>
            <person name="Richardson S."/>
            <person name="Rise C."/>
            <person name="Rodriguez J."/>
            <person name="Rogers J."/>
            <person name="Rogov P."/>
            <person name="Rutman M."/>
            <person name="Schupbach R."/>
            <person name="Seaman C."/>
            <person name="Settipalli S."/>
            <person name="Sharpe T."/>
            <person name="Sheridan J."/>
            <person name="Sherpa N."/>
            <person name="Shi J."/>
            <person name="Smirnov S."/>
            <person name="Smith C."/>
            <person name="Sougnez C."/>
            <person name="Spencer B."/>
            <person name="Stalker J."/>
            <person name="Stange-thomann N."/>
            <person name="Stavropoulos S."/>
            <person name="Stetson K."/>
            <person name="Stone C."/>
            <person name="Stone S."/>
            <person name="Stubbs M."/>
            <person name="Talamas J."/>
            <person name="Tchuinga P."/>
            <person name="Tenzing P."/>
            <person name="Tesfaye S."/>
            <person name="Theodore J."/>
            <person name="Thoulutsang Y."/>
            <person name="Topham K."/>
            <person name="Towey S."/>
            <person name="Tsamla T."/>
            <person name="Tsomo N."/>
            <person name="Vallee D."/>
            <person name="Vassiliev H."/>
            <person name="Venkataraman V."/>
            <person name="Vinson J."/>
            <person name="Vo A."/>
            <person name="Wade C."/>
            <person name="Wang S."/>
            <person name="Wangchuk T."/>
            <person name="Wangdi T."/>
            <person name="Whittaker C."/>
            <person name="Wilkinson J."/>
            <person name="Wu Y."/>
            <person name="Wyman D."/>
            <person name="Yadav S."/>
            <person name="Yang S."/>
            <person name="Yang X."/>
            <person name="Yeager S."/>
            <person name="Yee E."/>
            <person name="Young G."/>
            <person name="Zainoun J."/>
            <person name="Zembeck L."/>
            <person name="Zimmer A."/>
            <person name="Zody M."/>
            <person name="Lander E."/>
        </authorList>
    </citation>
    <scope>NUCLEOTIDE SEQUENCE [LARGE SCALE GENOMIC DNA]</scope>
</reference>
<keyword evidence="1" id="KW-0812">Transmembrane</keyword>
<evidence type="ECO:0000313" key="2">
    <source>
        <dbReference type="Ensembl" id="ENSCSAVP00000012768.1"/>
    </source>
</evidence>
<evidence type="ECO:0000256" key="1">
    <source>
        <dbReference type="SAM" id="Phobius"/>
    </source>
</evidence>